<comment type="caution">
    <text evidence="3">The sequence shown here is derived from an EMBL/GenBank/DDBJ whole genome shotgun (WGS) entry which is preliminary data.</text>
</comment>
<feature type="domain" description="CAAX prenyl protease 2/Lysostaphin resistance protein A-like" evidence="2">
    <location>
        <begin position="169"/>
        <end position="260"/>
    </location>
</feature>
<reference evidence="3 4" key="1">
    <citation type="submission" date="2018-06" db="EMBL/GenBank/DDBJ databases">
        <authorList>
            <consortium name="Pathogen Informatics"/>
            <person name="Doyle S."/>
        </authorList>
    </citation>
    <scope>NUCLEOTIDE SEQUENCE [LARGE SCALE GENOMIC DNA]</scope>
    <source>
        <strain evidence="3 4">NCTC11967</strain>
    </source>
</reference>
<dbReference type="InterPro" id="IPR003675">
    <property type="entry name" value="Rce1/LyrA-like_dom"/>
</dbReference>
<organism evidence="3 4">
    <name type="scientific">Yokenella regensburgei</name>
    <dbReference type="NCBI Taxonomy" id="158877"/>
    <lineage>
        <taxon>Bacteria</taxon>
        <taxon>Pseudomonadati</taxon>
        <taxon>Pseudomonadota</taxon>
        <taxon>Gammaproteobacteria</taxon>
        <taxon>Enterobacterales</taxon>
        <taxon>Enterobacteriaceae</taxon>
        <taxon>Yokenella</taxon>
    </lineage>
</organism>
<dbReference type="GO" id="GO:0004175">
    <property type="term" value="F:endopeptidase activity"/>
    <property type="evidence" value="ECO:0007669"/>
    <property type="project" value="UniProtKB-ARBA"/>
</dbReference>
<keyword evidence="1" id="KW-0472">Membrane</keyword>
<keyword evidence="1" id="KW-1133">Transmembrane helix</keyword>
<name>A0AB38G2X8_9ENTR</name>
<accession>A0AB38G2X8</accession>
<keyword evidence="3" id="KW-0645">Protease</keyword>
<dbReference type="GO" id="GO:0006508">
    <property type="term" value="P:proteolysis"/>
    <property type="evidence" value="ECO:0007669"/>
    <property type="project" value="UniProtKB-KW"/>
</dbReference>
<feature type="transmembrane region" description="Helical" evidence="1">
    <location>
        <begin position="173"/>
        <end position="194"/>
    </location>
</feature>
<evidence type="ECO:0000259" key="2">
    <source>
        <dbReference type="Pfam" id="PF02517"/>
    </source>
</evidence>
<feature type="transmembrane region" description="Helical" evidence="1">
    <location>
        <begin position="35"/>
        <end position="54"/>
    </location>
</feature>
<dbReference type="Proteomes" id="UP000251313">
    <property type="component" value="Unassembled WGS sequence"/>
</dbReference>
<dbReference type="AlphaFoldDB" id="A0AB38G2X8"/>
<feature type="transmembrane region" description="Helical" evidence="1">
    <location>
        <begin position="141"/>
        <end position="161"/>
    </location>
</feature>
<evidence type="ECO:0000256" key="1">
    <source>
        <dbReference type="SAM" id="Phobius"/>
    </source>
</evidence>
<gene>
    <name evidence="3" type="ORF">NCTC11967_04631</name>
</gene>
<evidence type="ECO:0000313" key="3">
    <source>
        <dbReference type="EMBL" id="SQA65594.1"/>
    </source>
</evidence>
<dbReference type="GO" id="GO:0080120">
    <property type="term" value="P:CAAX-box protein maturation"/>
    <property type="evidence" value="ECO:0007669"/>
    <property type="project" value="UniProtKB-ARBA"/>
</dbReference>
<feature type="transmembrane region" description="Helical" evidence="1">
    <location>
        <begin position="206"/>
        <end position="235"/>
    </location>
</feature>
<keyword evidence="3" id="KW-0378">Hydrolase</keyword>
<dbReference type="RefSeq" id="WP_038257280.1">
    <property type="nucleotide sequence ID" value="NZ_UAVL01000022.1"/>
</dbReference>
<feature type="transmembrane region" description="Helical" evidence="1">
    <location>
        <begin position="66"/>
        <end position="87"/>
    </location>
</feature>
<dbReference type="EMBL" id="UAVL01000022">
    <property type="protein sequence ID" value="SQA65594.1"/>
    <property type="molecule type" value="Genomic_DNA"/>
</dbReference>
<feature type="transmembrane region" description="Helical" evidence="1">
    <location>
        <begin position="107"/>
        <end position="129"/>
    </location>
</feature>
<sequence length="276" mass="29853">MWYLLAASLAVLAFNRSLAWILLAITVVLGFSQQTLGAPAILVIVLIAACGLVMKKAGEKSKVLKYAIEGVCVLIALGLMLHMIPGFHNLKVLDGVMAGPQSAPFNMYYNFDKALVPFALVAGMGSLFVANTSGKPGKLDWALLILAVPALLLVAVALGGLKIEPHLPNWLPQFILANIFFVSLAEEALFRGYLQQRLSRLMHPVLALVITAALFGVMHMAGGLLMVIFAGLAGLIYGLAWMWSGKLWVAVLFHFGLNVIHLLFFTYPVFRHTAGV</sequence>
<dbReference type="Pfam" id="PF02517">
    <property type="entry name" value="Rce1-like"/>
    <property type="match status" value="1"/>
</dbReference>
<proteinExistence type="predicted"/>
<protein>
    <submittedName>
        <fullName evidence="3">CAAX amino terminal protease self- immunity</fullName>
    </submittedName>
</protein>
<evidence type="ECO:0000313" key="4">
    <source>
        <dbReference type="Proteomes" id="UP000251313"/>
    </source>
</evidence>
<keyword evidence="1" id="KW-0812">Transmembrane</keyword>
<feature type="transmembrane region" description="Helical" evidence="1">
    <location>
        <begin position="247"/>
        <end position="270"/>
    </location>
</feature>